<evidence type="ECO:0000256" key="7">
    <source>
        <dbReference type="PIRSR" id="PIRSR005536-2"/>
    </source>
</evidence>
<comment type="catalytic activity">
    <reaction evidence="1 5">
        <text>Hydrolysis of terminal, non-reducing alpha-D-galactose residues in alpha-D-galactosides, including galactose oligosaccharides, galactomannans and galactolipids.</text>
        <dbReference type="EC" id="3.2.1.22"/>
    </reaction>
</comment>
<comment type="caution">
    <text evidence="10">The sequence shown here is derived from an EMBL/GenBank/DDBJ whole genome shotgun (WGS) entry which is preliminary data.</text>
</comment>
<dbReference type="Pfam" id="PF02065">
    <property type="entry name" value="Melibiase"/>
    <property type="match status" value="1"/>
</dbReference>
<dbReference type="PANTHER" id="PTHR43053">
    <property type="entry name" value="GLYCOSIDASE FAMILY 31"/>
    <property type="match status" value="1"/>
</dbReference>
<dbReference type="SUPFAM" id="SSF51445">
    <property type="entry name" value="(Trans)glycosidases"/>
    <property type="match status" value="1"/>
</dbReference>
<evidence type="ECO:0000256" key="6">
    <source>
        <dbReference type="PIRSR" id="PIRSR005536-1"/>
    </source>
</evidence>
<reference evidence="10" key="2">
    <citation type="journal article" date="2021" name="PeerJ">
        <title>Extensive microbial diversity within the chicken gut microbiome revealed by metagenomics and culture.</title>
        <authorList>
            <person name="Gilroy R."/>
            <person name="Ravi A."/>
            <person name="Getino M."/>
            <person name="Pursley I."/>
            <person name="Horton D.L."/>
            <person name="Alikhan N.F."/>
            <person name="Baker D."/>
            <person name="Gharbi K."/>
            <person name="Hall N."/>
            <person name="Watson M."/>
            <person name="Adriaenssens E.M."/>
            <person name="Foster-Nyarko E."/>
            <person name="Jarju S."/>
            <person name="Secka A."/>
            <person name="Antonio M."/>
            <person name="Oren A."/>
            <person name="Chaudhuri R.R."/>
            <person name="La Ragione R."/>
            <person name="Hildebrand F."/>
            <person name="Pallen M.J."/>
        </authorList>
    </citation>
    <scope>NUCLEOTIDE SEQUENCE</scope>
    <source>
        <strain evidence="10">CHK190-19873</strain>
    </source>
</reference>
<feature type="binding site" evidence="7">
    <location>
        <position position="197"/>
    </location>
    <ligand>
        <name>substrate</name>
    </ligand>
</feature>
<evidence type="ECO:0000256" key="2">
    <source>
        <dbReference type="ARBA" id="ARBA00012755"/>
    </source>
</evidence>
<dbReference type="PROSITE" id="PS00512">
    <property type="entry name" value="ALPHA_GALACTOSIDASE"/>
    <property type="match status" value="1"/>
</dbReference>
<dbReference type="Proteomes" id="UP000823935">
    <property type="component" value="Unassembled WGS sequence"/>
</dbReference>
<dbReference type="InterPro" id="IPR050985">
    <property type="entry name" value="Alpha-glycosidase_related"/>
</dbReference>
<accession>A0A9D1EUM5</accession>
<evidence type="ECO:0000259" key="8">
    <source>
        <dbReference type="Pfam" id="PF16874"/>
    </source>
</evidence>
<feature type="binding site" evidence="7">
    <location>
        <begin position="474"/>
        <end position="478"/>
    </location>
    <ligand>
        <name>substrate</name>
    </ligand>
</feature>
<sequence>MIRFDEKNKVFLLDTENTSYGIAVVDDRYVGHLYYGKKLRDTDIRYLLREDEAPFTPAANKRETGSFLDCAHMEYPETGMGDYRESAVCIRSMSGHRASEIRYEGYEIIQGKPALEGLPATWAQDSQCGTLKIFCRDSLSGMKITLLYSVFEGLDALTRSVIIENEGTEPFYIEKVLSACLDMDDRDFEMMSLAGSWGRERRIQRRPLGYGRQNVASFRGESSHQEHPFLALVTPGTTQESGEVYAMNFVYSGNFIAQAEKSQFDSVRMTMGIHPEGFTWKLEPGERFTTPEVAMVYSAEGLGKMTRTYHDLYREHLIRSPYLHKKRPILINNWEATYFDFDEKKLLEIAKEASELGIEMLVMDDGWFGKRNLDDSSLGDWYVNEGKIKGGLRKLAENVKKLGMKFGIWIEPEMVSPDSELYRKHPDWAIQIPGRDITQSRAQYVLDFSRNEVVDGVYEMIAKVLRSADISYVKWDMNRQLATLGSYALPADRQGELSHRYMLGVYRMQERLITDFPELLLENCSGGGARFDAGMLYYSPQIWCSDDTDAIERLAIQEGTALVYPVASMGAHVSVCPNHTVGRNTPFETRGDVALLGTFGYELDITKLSVEEKAQVKIQVEKYHKYNDLIREGDYYRLASASENGSYDSWMIVEKSRRKALLFYVQTLARANTKSRFLRLAGLDPEKRYSVGEKEYFGSTLMQAGIRILPESGDFKSRLIEITEAGTP</sequence>
<evidence type="ECO:0000313" key="11">
    <source>
        <dbReference type="Proteomes" id="UP000823935"/>
    </source>
</evidence>
<dbReference type="PRINTS" id="PR00743">
    <property type="entry name" value="GLHYDRLASE36"/>
</dbReference>
<name>A0A9D1EUM5_9FIRM</name>
<dbReference type="InterPro" id="IPR013780">
    <property type="entry name" value="Glyco_hydro_b"/>
</dbReference>
<feature type="domain" description="Glycosyl hydrolase family 36 C-terminal" evidence="8">
    <location>
        <begin position="648"/>
        <end position="721"/>
    </location>
</feature>
<comment type="similarity">
    <text evidence="5">Belongs to the glycosyl hydrolase.</text>
</comment>
<dbReference type="InterPro" id="IPR013785">
    <property type="entry name" value="Aldolase_TIM"/>
</dbReference>
<feature type="binding site" evidence="7">
    <location>
        <position position="524"/>
    </location>
    <ligand>
        <name>substrate</name>
    </ligand>
</feature>
<keyword evidence="4 5" id="KW-0326">Glycosidase</keyword>
<evidence type="ECO:0000256" key="1">
    <source>
        <dbReference type="ARBA" id="ARBA00001255"/>
    </source>
</evidence>
<dbReference type="EC" id="3.2.1.22" evidence="2 5"/>
<dbReference type="InterPro" id="IPR031704">
    <property type="entry name" value="Glyco_hydro_36_N"/>
</dbReference>
<feature type="active site" description="Proton donor" evidence="6">
    <location>
        <position position="546"/>
    </location>
</feature>
<protein>
    <recommendedName>
        <fullName evidence="2 5">Alpha-galactosidase</fullName>
        <ecNumber evidence="2 5">3.2.1.22</ecNumber>
    </recommendedName>
</protein>
<organism evidence="10 11">
    <name type="scientific">Candidatus Limivivens intestinipullorum</name>
    <dbReference type="NCBI Taxonomy" id="2840858"/>
    <lineage>
        <taxon>Bacteria</taxon>
        <taxon>Bacillati</taxon>
        <taxon>Bacillota</taxon>
        <taxon>Clostridia</taxon>
        <taxon>Lachnospirales</taxon>
        <taxon>Lachnospiraceae</taxon>
        <taxon>Lachnospiraceae incertae sedis</taxon>
        <taxon>Candidatus Limivivens</taxon>
    </lineage>
</organism>
<dbReference type="GO" id="GO:0016052">
    <property type="term" value="P:carbohydrate catabolic process"/>
    <property type="evidence" value="ECO:0007669"/>
    <property type="project" value="InterPro"/>
</dbReference>
<feature type="binding site" evidence="7">
    <location>
        <position position="441"/>
    </location>
    <ligand>
        <name>substrate</name>
    </ligand>
</feature>
<evidence type="ECO:0000256" key="3">
    <source>
        <dbReference type="ARBA" id="ARBA00022801"/>
    </source>
</evidence>
<dbReference type="InterPro" id="IPR000111">
    <property type="entry name" value="Glyco_hydro_27/36_CS"/>
</dbReference>
<dbReference type="InterPro" id="IPR038417">
    <property type="entry name" value="Alpga-gal_N_sf"/>
</dbReference>
<dbReference type="FunFam" id="3.20.20.70:FF:000118">
    <property type="entry name" value="Alpha-galactosidase"/>
    <property type="match status" value="1"/>
</dbReference>
<dbReference type="InterPro" id="IPR002252">
    <property type="entry name" value="Glyco_hydro_36"/>
</dbReference>
<evidence type="ECO:0000313" key="10">
    <source>
        <dbReference type="EMBL" id="HIS32066.1"/>
    </source>
</evidence>
<feature type="active site" description="Nucleophile" evidence="6">
    <location>
        <position position="476"/>
    </location>
</feature>
<reference evidence="10" key="1">
    <citation type="submission" date="2020-10" db="EMBL/GenBank/DDBJ databases">
        <authorList>
            <person name="Gilroy R."/>
        </authorList>
    </citation>
    <scope>NUCLEOTIDE SEQUENCE</scope>
    <source>
        <strain evidence="10">CHK190-19873</strain>
    </source>
</reference>
<dbReference type="EMBL" id="DVIQ01000068">
    <property type="protein sequence ID" value="HIS32066.1"/>
    <property type="molecule type" value="Genomic_DNA"/>
</dbReference>
<dbReference type="CDD" id="cd14791">
    <property type="entry name" value="GH36"/>
    <property type="match status" value="1"/>
</dbReference>
<gene>
    <name evidence="10" type="ORF">IAB44_11050</name>
</gene>
<feature type="binding site" evidence="7">
    <location>
        <begin position="364"/>
        <end position="365"/>
    </location>
    <ligand>
        <name>substrate</name>
    </ligand>
</feature>
<dbReference type="InterPro" id="IPR031705">
    <property type="entry name" value="Glyco_hydro_36_C"/>
</dbReference>
<feature type="binding site" evidence="7">
    <location>
        <position position="546"/>
    </location>
    <ligand>
        <name>substrate</name>
    </ligand>
</feature>
<dbReference type="Pfam" id="PF16874">
    <property type="entry name" value="Glyco_hydro_36C"/>
    <property type="match status" value="1"/>
</dbReference>
<dbReference type="Gene3D" id="2.70.98.60">
    <property type="entry name" value="alpha-galactosidase from lactobacil brevis"/>
    <property type="match status" value="1"/>
</dbReference>
<dbReference type="Gene3D" id="2.60.40.1180">
    <property type="entry name" value="Golgi alpha-mannosidase II"/>
    <property type="match status" value="1"/>
</dbReference>
<feature type="domain" description="Glycosyl hydrolase family 36 N-terminal" evidence="9">
    <location>
        <begin position="29"/>
        <end position="283"/>
    </location>
</feature>
<evidence type="ECO:0000256" key="4">
    <source>
        <dbReference type="ARBA" id="ARBA00023295"/>
    </source>
</evidence>
<dbReference type="PANTHER" id="PTHR43053:SF3">
    <property type="entry name" value="ALPHA-GALACTOSIDASE C-RELATED"/>
    <property type="match status" value="1"/>
</dbReference>
<keyword evidence="3 5" id="KW-0378">Hydrolase</keyword>
<dbReference type="InterPro" id="IPR017853">
    <property type="entry name" value="GH"/>
</dbReference>
<evidence type="ECO:0000259" key="9">
    <source>
        <dbReference type="Pfam" id="PF16875"/>
    </source>
</evidence>
<dbReference type="Pfam" id="PF16875">
    <property type="entry name" value="Glyco_hydro_36N"/>
    <property type="match status" value="1"/>
</dbReference>
<dbReference type="Gene3D" id="3.20.20.70">
    <property type="entry name" value="Aldolase class I"/>
    <property type="match status" value="1"/>
</dbReference>
<dbReference type="PIRSF" id="PIRSF005536">
    <property type="entry name" value="Agal"/>
    <property type="match status" value="1"/>
</dbReference>
<proteinExistence type="inferred from homology"/>
<dbReference type="GO" id="GO:0004557">
    <property type="term" value="F:alpha-galactosidase activity"/>
    <property type="evidence" value="ECO:0007669"/>
    <property type="project" value="UniProtKB-UniRule"/>
</dbReference>
<dbReference type="AlphaFoldDB" id="A0A9D1EUM5"/>
<evidence type="ECO:0000256" key="5">
    <source>
        <dbReference type="PIRNR" id="PIRNR005536"/>
    </source>
</evidence>